<dbReference type="PANTHER" id="PTHR14097:SF7">
    <property type="entry name" value="OXIDOREDUCTASE HTATIP2"/>
    <property type="match status" value="1"/>
</dbReference>
<dbReference type="EMBL" id="AP027041">
    <property type="protein sequence ID" value="BDU16759.1"/>
    <property type="molecule type" value="Genomic_DNA"/>
</dbReference>
<keyword evidence="3" id="KW-1185">Reference proteome</keyword>
<dbReference type="SUPFAM" id="SSF51735">
    <property type="entry name" value="NAD(P)-binding Rossmann-fold domains"/>
    <property type="match status" value="1"/>
</dbReference>
<evidence type="ECO:0000313" key="3">
    <source>
        <dbReference type="Proteomes" id="UP001317822"/>
    </source>
</evidence>
<proteinExistence type="predicted"/>
<gene>
    <name evidence="2" type="ORF">LA521A_19600</name>
</gene>
<dbReference type="Proteomes" id="UP001317822">
    <property type="component" value="Chromosome"/>
</dbReference>
<organism evidence="2 3">
    <name type="scientific">Lysobacter auxotrophicus</name>
    <dbReference type="NCBI Taxonomy" id="2992573"/>
    <lineage>
        <taxon>Bacteria</taxon>
        <taxon>Pseudomonadati</taxon>
        <taxon>Pseudomonadota</taxon>
        <taxon>Gammaproteobacteria</taxon>
        <taxon>Lysobacterales</taxon>
        <taxon>Lysobacteraceae</taxon>
        <taxon>Lysobacter</taxon>
    </lineage>
</organism>
<accession>A0ABN6UKD4</accession>
<dbReference type="InterPro" id="IPR036291">
    <property type="entry name" value="NAD(P)-bd_dom_sf"/>
</dbReference>
<evidence type="ECO:0000259" key="1">
    <source>
        <dbReference type="Pfam" id="PF13460"/>
    </source>
</evidence>
<feature type="domain" description="NAD(P)-binding" evidence="1">
    <location>
        <begin position="7"/>
        <end position="150"/>
    </location>
</feature>
<evidence type="ECO:0000313" key="2">
    <source>
        <dbReference type="EMBL" id="BDU16759.1"/>
    </source>
</evidence>
<reference evidence="2 3" key="1">
    <citation type="journal article" date="2023" name="Int. J. Syst. Evol. Microbiol.">
        <title>Physiological and genomic analyses of cobalamin (vitamin B12)-auxotrophy of Lysobacter auxotrophicus sp. nov., a methionine-auxotrophic chitinolytic bacterium isolated from chitin-treated soil.</title>
        <authorList>
            <person name="Saito A."/>
            <person name="Dohra H."/>
            <person name="Hamada M."/>
            <person name="Moriuchi R."/>
            <person name="Kotsuchibashi Y."/>
            <person name="Mori K."/>
        </authorList>
    </citation>
    <scope>NUCLEOTIDE SEQUENCE [LARGE SCALE GENOMIC DNA]</scope>
    <source>
        <strain evidence="2 3">5-21a</strain>
    </source>
</reference>
<dbReference type="RefSeq" id="WP_281778745.1">
    <property type="nucleotide sequence ID" value="NZ_AP027041.1"/>
</dbReference>
<dbReference type="Pfam" id="PF13460">
    <property type="entry name" value="NAD_binding_10"/>
    <property type="match status" value="1"/>
</dbReference>
<dbReference type="InterPro" id="IPR016040">
    <property type="entry name" value="NAD(P)-bd_dom"/>
</dbReference>
<protein>
    <submittedName>
        <fullName evidence="2">NAD-dependent dehydratase</fullName>
    </submittedName>
</protein>
<sequence>MKLMIVGATGLVGRHALQIALAHPAIERVIAPVRRAMADHPKLLAPVVDFDALPADAPWWNVDAVVCALGTTIRVAGSQEAFRRVDHDYPLAVARHAREHGASTFVLNSAMGADATSRIFYSRVKGEVERDLATLGFASLTVVRPGLIGGEREEYRAGERAATVALRVLHPLLPRRWRINPADRIARSMIDAAVQAMPGVHAIGSDALA</sequence>
<dbReference type="Gene3D" id="3.40.50.720">
    <property type="entry name" value="NAD(P)-binding Rossmann-like Domain"/>
    <property type="match status" value="1"/>
</dbReference>
<dbReference type="PANTHER" id="PTHR14097">
    <property type="entry name" value="OXIDOREDUCTASE HTATIP2"/>
    <property type="match status" value="1"/>
</dbReference>
<name>A0ABN6UKD4_9GAMM</name>